<protein>
    <recommendedName>
        <fullName evidence="5">ER membrane protein SH3</fullName>
    </recommendedName>
</protein>
<reference evidence="3" key="1">
    <citation type="submission" date="2021-01" db="EMBL/GenBank/DDBJ databases">
        <authorList>
            <person name="Kaushik A."/>
        </authorList>
    </citation>
    <scope>NUCLEOTIDE SEQUENCE</scope>
    <source>
        <strain evidence="3">Type strain: AG8-Rh-89/</strain>
    </source>
</reference>
<organism evidence="3 4">
    <name type="scientific">Rhizoctonia solani</name>
    <dbReference type="NCBI Taxonomy" id="456999"/>
    <lineage>
        <taxon>Eukaryota</taxon>
        <taxon>Fungi</taxon>
        <taxon>Dikarya</taxon>
        <taxon>Basidiomycota</taxon>
        <taxon>Agaricomycotina</taxon>
        <taxon>Agaricomycetes</taxon>
        <taxon>Cantharellales</taxon>
        <taxon>Ceratobasidiaceae</taxon>
        <taxon>Rhizoctonia</taxon>
    </lineage>
</organism>
<feature type="compositionally biased region" description="Basic and acidic residues" evidence="1">
    <location>
        <begin position="201"/>
        <end position="210"/>
    </location>
</feature>
<evidence type="ECO:0000313" key="4">
    <source>
        <dbReference type="Proteomes" id="UP000663850"/>
    </source>
</evidence>
<dbReference type="Proteomes" id="UP000663850">
    <property type="component" value="Unassembled WGS sequence"/>
</dbReference>
<dbReference type="InterPro" id="IPR013248">
    <property type="entry name" value="Psh3/Shr3"/>
</dbReference>
<dbReference type="PANTHER" id="PTHR28228">
    <property type="entry name" value="SECRETORY COMPONENT PROTEIN SHR3"/>
    <property type="match status" value="1"/>
</dbReference>
<dbReference type="GO" id="GO:0051082">
    <property type="term" value="F:unfolded protein binding"/>
    <property type="evidence" value="ECO:0007669"/>
    <property type="project" value="TreeGrafter"/>
</dbReference>
<dbReference type="AlphaFoldDB" id="A0A8H2XHM1"/>
<gene>
    <name evidence="3" type="ORF">RDB_LOCUS11005</name>
</gene>
<keyword evidence="2" id="KW-0472">Membrane</keyword>
<feature type="transmembrane region" description="Helical" evidence="2">
    <location>
        <begin position="45"/>
        <end position="72"/>
    </location>
</feature>
<feature type="transmembrane region" description="Helical" evidence="2">
    <location>
        <begin position="134"/>
        <end position="151"/>
    </location>
</feature>
<dbReference type="PANTHER" id="PTHR28228:SF1">
    <property type="entry name" value="SECRETORY COMPONENT PROTEIN SHR3"/>
    <property type="match status" value="1"/>
</dbReference>
<comment type="caution">
    <text evidence="3">The sequence shown here is derived from an EMBL/GenBank/DDBJ whole genome shotgun (WGS) entry which is preliminary data.</text>
</comment>
<sequence length="216" mass="23654">MGVRAALSVCGTWFLLGTLSTHWIADWGTLWQFPPTDAHLRTSAGYYHILASMEGILTLVPVAVAGLGGLALLWSFRDGEAGNLMFDGASIFLYACTIFVYYHSVIPSLTHLSEPLPSMVSSIPKSTKEATLNLASYHLVCSVALTGVLILQAARFWAESPDGDEEDWGTEASIPERKIRPSRRHSAGQQQATPPQARDSPSTRRRDGSLRRKARK</sequence>
<dbReference type="GO" id="GO:0005789">
    <property type="term" value="C:endoplasmic reticulum membrane"/>
    <property type="evidence" value="ECO:0007669"/>
    <property type="project" value="TreeGrafter"/>
</dbReference>
<accession>A0A8H2XHM1</accession>
<feature type="transmembrane region" description="Helical" evidence="2">
    <location>
        <begin position="84"/>
        <end position="102"/>
    </location>
</feature>
<dbReference type="GO" id="GO:0006888">
    <property type="term" value="P:endoplasmic reticulum to Golgi vesicle-mediated transport"/>
    <property type="evidence" value="ECO:0007669"/>
    <property type="project" value="TreeGrafter"/>
</dbReference>
<keyword evidence="2" id="KW-0812">Transmembrane</keyword>
<feature type="region of interest" description="Disordered" evidence="1">
    <location>
        <begin position="161"/>
        <end position="216"/>
    </location>
</feature>
<dbReference type="EMBL" id="CAJMWZ010000639">
    <property type="protein sequence ID" value="CAE6422521.1"/>
    <property type="molecule type" value="Genomic_DNA"/>
</dbReference>
<evidence type="ECO:0008006" key="5">
    <source>
        <dbReference type="Google" id="ProtNLM"/>
    </source>
</evidence>
<proteinExistence type="predicted"/>
<evidence type="ECO:0000256" key="2">
    <source>
        <dbReference type="SAM" id="Phobius"/>
    </source>
</evidence>
<evidence type="ECO:0000313" key="3">
    <source>
        <dbReference type="EMBL" id="CAE6422521.1"/>
    </source>
</evidence>
<name>A0A8H2XHM1_9AGAM</name>
<keyword evidence="2" id="KW-1133">Transmembrane helix</keyword>
<dbReference type="SMART" id="SM00786">
    <property type="entry name" value="SHR3_chaperone"/>
    <property type="match status" value="1"/>
</dbReference>
<evidence type="ECO:0000256" key="1">
    <source>
        <dbReference type="SAM" id="MobiDB-lite"/>
    </source>
</evidence>
<dbReference type="OrthoDB" id="445564at2759"/>
<dbReference type="Pfam" id="PF08229">
    <property type="entry name" value="SHR3_chaperone"/>
    <property type="match status" value="1"/>
</dbReference>